<reference evidence="6 7" key="1">
    <citation type="submission" date="2023-04" db="EMBL/GenBank/DDBJ databases">
        <title>Draft genome sequence of acteroides sedimenti strain YN3PY1.</title>
        <authorList>
            <person name="Yoshida N."/>
        </authorList>
    </citation>
    <scope>NUCLEOTIDE SEQUENCE [LARGE SCALE GENOMIC DNA]</scope>
    <source>
        <strain evidence="6 7">YN3PY1</strain>
    </source>
</reference>
<organism evidence="6 7">
    <name type="scientific">Bacteroides sedimenti</name>
    <dbReference type="NCBI Taxonomy" id="2136147"/>
    <lineage>
        <taxon>Bacteria</taxon>
        <taxon>Pseudomonadati</taxon>
        <taxon>Bacteroidota</taxon>
        <taxon>Bacteroidia</taxon>
        <taxon>Bacteroidales</taxon>
        <taxon>Bacteroidaceae</taxon>
        <taxon>Bacteroides</taxon>
    </lineage>
</organism>
<keyword evidence="3" id="KW-0408">Iron</keyword>
<sequence>MKFIRGLFTVFCTVLFFACQQDDLITENIQEGMPDTKSMSINGGVKIAILSDTHVMDPSLLVSDGPAFQGYLAQDPKLIQYSSAILEATVNSLINMKPNLRPDLVLIAGDLTKDGELVSHQNVIRQLNKLRAKNIKVLVTIGNHDVNNPEAVQFDGAVTAPVATVQASDIPTLYARFGWGDAIARDPNSLSYVSEPMNGLWVITIDANRYYLNNTKSIGSGEIRLATMSWVKEQLAKAAIQKKTVIGMMHHGLVEHFNMEQILDYGYVLDNWQTAADELMDAGLKLILTGHYHANDITKRTHNGNFVFDVETGATTNYPCYYRMLTAKKDIFTFEPRTITNLMGNGFEAFAKGFQIDRLKAYFSVLLTMPPFNLDSGTSAYLAPFFTDAAMAHFAGDESPTEEVMGEISYINSLDPTGQLGGALGTLWTDINTPDKYVTINLNTGMAN</sequence>
<dbReference type="SUPFAM" id="SSF56300">
    <property type="entry name" value="Metallo-dependent phosphatases"/>
    <property type="match status" value="1"/>
</dbReference>
<proteinExistence type="inferred from homology"/>
<dbReference type="PANTHER" id="PTHR42988">
    <property type="entry name" value="PHOSPHOHYDROLASE"/>
    <property type="match status" value="1"/>
</dbReference>
<evidence type="ECO:0000259" key="5">
    <source>
        <dbReference type="Pfam" id="PF00149"/>
    </source>
</evidence>
<comment type="similarity">
    <text evidence="4">Belongs to the cyclic nucleotide phosphodiesterase class-III family.</text>
</comment>
<keyword evidence="1" id="KW-0479">Metal-binding</keyword>
<dbReference type="InterPro" id="IPR050884">
    <property type="entry name" value="CNP_phosphodiesterase-III"/>
</dbReference>
<dbReference type="InterPro" id="IPR029052">
    <property type="entry name" value="Metallo-depent_PP-like"/>
</dbReference>
<feature type="domain" description="Calcineurin-like phosphoesterase" evidence="5">
    <location>
        <begin position="46"/>
        <end position="294"/>
    </location>
</feature>
<dbReference type="PANTHER" id="PTHR42988:SF2">
    <property type="entry name" value="CYCLIC NUCLEOTIDE PHOSPHODIESTERASE CBUA0032-RELATED"/>
    <property type="match status" value="1"/>
</dbReference>
<dbReference type="Pfam" id="PF00149">
    <property type="entry name" value="Metallophos"/>
    <property type="match status" value="1"/>
</dbReference>
<dbReference type="RefSeq" id="WP_353332275.1">
    <property type="nucleotide sequence ID" value="NZ_AP028055.1"/>
</dbReference>
<dbReference type="Proteomes" id="UP001496674">
    <property type="component" value="Chromosome"/>
</dbReference>
<keyword evidence="7" id="KW-1185">Reference proteome</keyword>
<evidence type="ECO:0000313" key="6">
    <source>
        <dbReference type="EMBL" id="BEG97850.1"/>
    </source>
</evidence>
<protein>
    <submittedName>
        <fullName evidence="6">Serine/threonine protein phosphatase</fullName>
    </submittedName>
</protein>
<dbReference type="InterPro" id="IPR004843">
    <property type="entry name" value="Calcineurin-like_PHP"/>
</dbReference>
<gene>
    <name evidence="6" type="ORF">BSYN_01150</name>
</gene>
<dbReference type="PROSITE" id="PS51257">
    <property type="entry name" value="PROKAR_LIPOPROTEIN"/>
    <property type="match status" value="1"/>
</dbReference>
<evidence type="ECO:0000256" key="2">
    <source>
        <dbReference type="ARBA" id="ARBA00022801"/>
    </source>
</evidence>
<evidence type="ECO:0000256" key="1">
    <source>
        <dbReference type="ARBA" id="ARBA00022723"/>
    </source>
</evidence>
<dbReference type="Gene3D" id="3.60.21.10">
    <property type="match status" value="1"/>
</dbReference>
<evidence type="ECO:0000313" key="7">
    <source>
        <dbReference type="Proteomes" id="UP001496674"/>
    </source>
</evidence>
<accession>A0ABN6YZX1</accession>
<dbReference type="EMBL" id="AP028055">
    <property type="protein sequence ID" value="BEG97850.1"/>
    <property type="molecule type" value="Genomic_DNA"/>
</dbReference>
<keyword evidence="2" id="KW-0378">Hydrolase</keyword>
<evidence type="ECO:0000256" key="4">
    <source>
        <dbReference type="ARBA" id="ARBA00025742"/>
    </source>
</evidence>
<name>A0ABN6YZX1_9BACE</name>
<evidence type="ECO:0000256" key="3">
    <source>
        <dbReference type="ARBA" id="ARBA00023004"/>
    </source>
</evidence>